<proteinExistence type="predicted"/>
<organism evidence="2">
    <name type="scientific">Caulerpa okamurae</name>
    <dbReference type="NCBI Taxonomy" id="118247"/>
    <lineage>
        <taxon>Eukaryota</taxon>
        <taxon>Viridiplantae</taxon>
        <taxon>Chlorophyta</taxon>
        <taxon>core chlorophytes</taxon>
        <taxon>Ulvophyceae</taxon>
        <taxon>TCBD clade</taxon>
        <taxon>Bryopsidales</taxon>
        <taxon>Halimedineae</taxon>
        <taxon>Caulerpaceae</taxon>
        <taxon>Caulerpa</taxon>
    </lineage>
</organism>
<feature type="compositionally biased region" description="Basic and acidic residues" evidence="1">
    <location>
        <begin position="1"/>
        <end position="19"/>
    </location>
</feature>
<reference evidence="2" key="1">
    <citation type="submission" date="2016-08" db="EMBL/GenBank/DDBJ databases">
        <authorList>
            <person name="Wang Bo."/>
            <person name="Zheng Fengrong."/>
            <person name="Wang Xin."/>
            <person name="Du Fei."/>
        </authorList>
    </citation>
    <scope>NUCLEOTIDE SEQUENCE</scope>
</reference>
<accession>A0A3S5FWT9</accession>
<dbReference type="AlphaFoldDB" id="A0A3S5FWT9"/>
<evidence type="ECO:0000256" key="1">
    <source>
        <dbReference type="SAM" id="MobiDB-lite"/>
    </source>
</evidence>
<dbReference type="EMBL" id="KX809677">
    <property type="protein sequence ID" value="ARR28467.1"/>
    <property type="molecule type" value="Genomic_DNA"/>
</dbReference>
<feature type="compositionally biased region" description="Basic and acidic residues" evidence="1">
    <location>
        <begin position="32"/>
        <end position="48"/>
    </location>
</feature>
<feature type="region of interest" description="Disordered" evidence="1">
    <location>
        <begin position="1"/>
        <end position="48"/>
    </location>
</feature>
<sequence length="334" mass="38489">MQKKNDTGDRARIKGDSKTRGNYVSWAGGKSKVYEKKQQQQKDEGYSKEIRLEVQCSEGFAEAENIETFLYNALKQELDQLPRTQLLSEHRKYMRENKPSKSKSPSISISGASSSSDSLENGLNKNSNGKKPKRVSLSQKHLLKEVFMEVSNAHYYFAETLKKKIPTISAKQVKYLNSELSSESWRIGWRIGQNNDHEWALCPMGENPLCHLLFGKLPSKKKRQALEGRREAIFAFSKDLRRIADEFHNLPCRRQSSQKPNTNYWIKDLLEAVLENPVIGQDIDRLPRAQVKPARCFEEHSLYVQGIIQSKQQMKLAKVQEKFTEIKKSLKIKI</sequence>
<geneLocation type="chloroplast" evidence="2"/>
<name>A0A3S5FWT9_9CHLO</name>
<keyword evidence="2" id="KW-0934">Plastid</keyword>
<gene>
    <name evidence="2" type="primary">orf334</name>
</gene>
<feature type="compositionally biased region" description="Low complexity" evidence="1">
    <location>
        <begin position="102"/>
        <end position="118"/>
    </location>
</feature>
<evidence type="ECO:0000313" key="2">
    <source>
        <dbReference type="EMBL" id="ARR28467.1"/>
    </source>
</evidence>
<protein>
    <submittedName>
        <fullName evidence="2">Uncharacterized protein</fullName>
    </submittedName>
</protein>
<feature type="region of interest" description="Disordered" evidence="1">
    <location>
        <begin position="94"/>
        <end position="135"/>
    </location>
</feature>
<keyword evidence="2" id="KW-0150">Chloroplast</keyword>